<keyword evidence="3" id="KW-0479">Metal-binding</keyword>
<dbReference type="EMBL" id="VSSQ01029992">
    <property type="protein sequence ID" value="MPM80354.1"/>
    <property type="molecule type" value="Genomic_DNA"/>
</dbReference>
<dbReference type="InterPro" id="IPR001915">
    <property type="entry name" value="Peptidase_M48"/>
</dbReference>
<dbReference type="PANTHER" id="PTHR22726">
    <property type="entry name" value="METALLOENDOPEPTIDASE OMA1"/>
    <property type="match status" value="1"/>
</dbReference>
<evidence type="ECO:0000259" key="8">
    <source>
        <dbReference type="Pfam" id="PF01435"/>
    </source>
</evidence>
<keyword evidence="4 9" id="KW-0378">Hydrolase</keyword>
<dbReference type="AlphaFoldDB" id="A0A645CTX0"/>
<dbReference type="Gene3D" id="3.30.2010.10">
    <property type="entry name" value="Metalloproteases ('zincins'), catalytic domain"/>
    <property type="match status" value="1"/>
</dbReference>
<evidence type="ECO:0000256" key="2">
    <source>
        <dbReference type="ARBA" id="ARBA00022670"/>
    </source>
</evidence>
<evidence type="ECO:0000256" key="1">
    <source>
        <dbReference type="ARBA" id="ARBA00001947"/>
    </source>
</evidence>
<dbReference type="InterPro" id="IPR051156">
    <property type="entry name" value="Mito/Outer_Membr_Metalloprot"/>
</dbReference>
<dbReference type="GO" id="GO:0004222">
    <property type="term" value="F:metalloendopeptidase activity"/>
    <property type="evidence" value="ECO:0007669"/>
    <property type="project" value="InterPro"/>
</dbReference>
<evidence type="ECO:0000256" key="5">
    <source>
        <dbReference type="ARBA" id="ARBA00022833"/>
    </source>
</evidence>
<protein>
    <submittedName>
        <fullName evidence="9">Beta-barrel assembly-enhancing protease</fullName>
        <ecNumber evidence="9">3.4.-.-</ecNumber>
    </submittedName>
</protein>
<keyword evidence="2 9" id="KW-0645">Protease</keyword>
<name>A0A645CTX0_9ZZZZ</name>
<evidence type="ECO:0000256" key="7">
    <source>
        <dbReference type="SAM" id="MobiDB-lite"/>
    </source>
</evidence>
<keyword evidence="6" id="KW-0482">Metalloprotease</keyword>
<sequence>MTVVRKNIILVSIAAMALLLFMPGLSEARLSAEDARAVWSKVAKATELTELPFSIKQETVPNAWVTNGSSVTVTTGLLELLDTQSELYGVLSHEAGHAKLNHYENTVKRGVGLSVAATLLGKLFGGGIAETAAGVGANLAYAGWSREQEVEADDYSVHLAHKMGEDPVGLYSALLKLSKNGKRGEPSGFNSHPPDERRLLHLRNEILSLNPKAKFPDGSEKGAVQQPQSQSAGEPENTVAKKGGYDIDAAIERMKKEEAAKVKAAEQNS</sequence>
<reference evidence="9" key="1">
    <citation type="submission" date="2019-08" db="EMBL/GenBank/DDBJ databases">
        <authorList>
            <person name="Kucharzyk K."/>
            <person name="Murdoch R.W."/>
            <person name="Higgins S."/>
            <person name="Loffler F."/>
        </authorList>
    </citation>
    <scope>NUCLEOTIDE SEQUENCE</scope>
</reference>
<evidence type="ECO:0000256" key="3">
    <source>
        <dbReference type="ARBA" id="ARBA00022723"/>
    </source>
</evidence>
<dbReference type="Pfam" id="PF01435">
    <property type="entry name" value="Peptidase_M48"/>
    <property type="match status" value="1"/>
</dbReference>
<organism evidence="9">
    <name type="scientific">bioreactor metagenome</name>
    <dbReference type="NCBI Taxonomy" id="1076179"/>
    <lineage>
        <taxon>unclassified sequences</taxon>
        <taxon>metagenomes</taxon>
        <taxon>ecological metagenomes</taxon>
    </lineage>
</organism>
<comment type="cofactor">
    <cofactor evidence="1">
        <name>Zn(2+)</name>
        <dbReference type="ChEBI" id="CHEBI:29105"/>
    </cofactor>
</comment>
<accession>A0A645CTX0</accession>
<comment type="caution">
    <text evidence="9">The sequence shown here is derived from an EMBL/GenBank/DDBJ whole genome shotgun (WGS) entry which is preliminary data.</text>
</comment>
<evidence type="ECO:0000313" key="9">
    <source>
        <dbReference type="EMBL" id="MPM80354.1"/>
    </source>
</evidence>
<proteinExistence type="predicted"/>
<dbReference type="GO" id="GO:0046872">
    <property type="term" value="F:metal ion binding"/>
    <property type="evidence" value="ECO:0007669"/>
    <property type="project" value="UniProtKB-KW"/>
</dbReference>
<dbReference type="GO" id="GO:0016020">
    <property type="term" value="C:membrane"/>
    <property type="evidence" value="ECO:0007669"/>
    <property type="project" value="TreeGrafter"/>
</dbReference>
<feature type="region of interest" description="Disordered" evidence="7">
    <location>
        <begin position="211"/>
        <end position="245"/>
    </location>
</feature>
<dbReference type="GO" id="GO:0051603">
    <property type="term" value="P:proteolysis involved in protein catabolic process"/>
    <property type="evidence" value="ECO:0007669"/>
    <property type="project" value="TreeGrafter"/>
</dbReference>
<keyword evidence="5" id="KW-0862">Zinc</keyword>
<gene>
    <name evidence="9" type="primary">bepA_61</name>
    <name evidence="9" type="ORF">SDC9_127401</name>
</gene>
<dbReference type="EC" id="3.4.-.-" evidence="9"/>
<evidence type="ECO:0000256" key="4">
    <source>
        <dbReference type="ARBA" id="ARBA00022801"/>
    </source>
</evidence>
<feature type="domain" description="Peptidase M48" evidence="8">
    <location>
        <begin position="33"/>
        <end position="205"/>
    </location>
</feature>
<evidence type="ECO:0000256" key="6">
    <source>
        <dbReference type="ARBA" id="ARBA00023049"/>
    </source>
</evidence>
<dbReference type="PANTHER" id="PTHR22726:SF1">
    <property type="entry name" value="METALLOENDOPEPTIDASE OMA1, MITOCHONDRIAL"/>
    <property type="match status" value="1"/>
</dbReference>